<dbReference type="EMBL" id="ML178877">
    <property type="protein sequence ID" value="TFK95680.1"/>
    <property type="molecule type" value="Genomic_DNA"/>
</dbReference>
<feature type="domain" description="DUF4246" evidence="1">
    <location>
        <begin position="125"/>
        <end position="544"/>
    </location>
</feature>
<evidence type="ECO:0000259" key="2">
    <source>
        <dbReference type="Pfam" id="PF21666"/>
    </source>
</evidence>
<feature type="domain" description="DUF4246" evidence="2">
    <location>
        <begin position="44"/>
        <end position="108"/>
    </location>
</feature>
<dbReference type="InterPro" id="IPR025340">
    <property type="entry name" value="DUF4246"/>
</dbReference>
<gene>
    <name evidence="3" type="ORF">BDV98DRAFT_577376</name>
</gene>
<protein>
    <submittedName>
        <fullName evidence="3">Uncharacterized protein</fullName>
    </submittedName>
</protein>
<keyword evidence="4" id="KW-1185">Reference proteome</keyword>
<accession>A0A5C3Q5M9</accession>
<sequence>MPRPLVRQDVADEGVARSCKTLLELQQRSAEYPLNSLATSASKKVEGWAHYPSPFRGLGGDGWDFDNADMPRALVELKMCAVSNEIREKDRWWEKMRDESVRAKWRKEVEVHEEAEENVGRKLTDKMIDYVFQELEGYSAIRDSATDIQLACFERVWRSDYLIPSSLRQDLLVASALLQSFSPPDWRAGSDGQVLDLVHPSLYPIIYDHTHAWHPDDGQFKPLEAPRPLPGSSNTHLSRHFCWLPSDFSIAPDGTAKLISPYINNIDAQAHPSLNRIITSLVQAAVPLWERVLASLITPLSLYRMKTEGKSYVYTNHCHGWVKSIACVWKDCVPPYPEDDYDDEDTDKWYATQTDKFRMPDVEKRYDGRLEAAVQKSLETMEECGASLKGKTVQVIVKMVNVVLTPEKPEYGGGTWHVEGMENEHIVSTFIYYYAEDNVSESTISFRAATNQPFFHDQEDNYCMRTLYGLDRDEICVQERGSVTTYQHRSIAFPNIYQHRVSPFTLHDRTKPGHRKIIALLLVDPTIYIPSTTQIPPQQTHLYERAIVKDSVLLAQKLPVELRQKIAGSLGGGLMGREEAEEVKARFVGERAMDRERYGGENELFGLTFELWCVINVLCCILDGPDALRIFSEH</sequence>
<dbReference type="PANTHER" id="PTHR33119:SF1">
    <property type="entry name" value="FE2OG DIOXYGENASE DOMAIN-CONTAINING PROTEIN"/>
    <property type="match status" value="1"/>
</dbReference>
<dbReference type="OrthoDB" id="415532at2759"/>
<dbReference type="Proteomes" id="UP000305067">
    <property type="component" value="Unassembled WGS sequence"/>
</dbReference>
<proteinExistence type="predicted"/>
<dbReference type="PANTHER" id="PTHR33119">
    <property type="entry name" value="IFI3P"/>
    <property type="match status" value="1"/>
</dbReference>
<reference evidence="3 4" key="1">
    <citation type="journal article" date="2019" name="Nat. Ecol. Evol.">
        <title>Megaphylogeny resolves global patterns of mushroom evolution.</title>
        <authorList>
            <person name="Varga T."/>
            <person name="Krizsan K."/>
            <person name="Foldi C."/>
            <person name="Dima B."/>
            <person name="Sanchez-Garcia M."/>
            <person name="Sanchez-Ramirez S."/>
            <person name="Szollosi G.J."/>
            <person name="Szarkandi J.G."/>
            <person name="Papp V."/>
            <person name="Albert L."/>
            <person name="Andreopoulos W."/>
            <person name="Angelini C."/>
            <person name="Antonin V."/>
            <person name="Barry K.W."/>
            <person name="Bougher N.L."/>
            <person name="Buchanan P."/>
            <person name="Buyck B."/>
            <person name="Bense V."/>
            <person name="Catcheside P."/>
            <person name="Chovatia M."/>
            <person name="Cooper J."/>
            <person name="Damon W."/>
            <person name="Desjardin D."/>
            <person name="Finy P."/>
            <person name="Geml J."/>
            <person name="Haridas S."/>
            <person name="Hughes K."/>
            <person name="Justo A."/>
            <person name="Karasinski D."/>
            <person name="Kautmanova I."/>
            <person name="Kiss B."/>
            <person name="Kocsube S."/>
            <person name="Kotiranta H."/>
            <person name="LaButti K.M."/>
            <person name="Lechner B.E."/>
            <person name="Liimatainen K."/>
            <person name="Lipzen A."/>
            <person name="Lukacs Z."/>
            <person name="Mihaltcheva S."/>
            <person name="Morgado L.N."/>
            <person name="Niskanen T."/>
            <person name="Noordeloos M.E."/>
            <person name="Ohm R.A."/>
            <person name="Ortiz-Santana B."/>
            <person name="Ovrebo C."/>
            <person name="Racz N."/>
            <person name="Riley R."/>
            <person name="Savchenko A."/>
            <person name="Shiryaev A."/>
            <person name="Soop K."/>
            <person name="Spirin V."/>
            <person name="Szebenyi C."/>
            <person name="Tomsovsky M."/>
            <person name="Tulloss R.E."/>
            <person name="Uehling J."/>
            <person name="Grigoriev I.V."/>
            <person name="Vagvolgyi C."/>
            <person name="Papp T."/>
            <person name="Martin F.M."/>
            <person name="Miettinen O."/>
            <person name="Hibbett D.S."/>
            <person name="Nagy L.G."/>
        </authorList>
    </citation>
    <scope>NUCLEOTIDE SEQUENCE [LARGE SCALE GENOMIC DNA]</scope>
    <source>
        <strain evidence="3 4">CBS 309.79</strain>
    </source>
</reference>
<name>A0A5C3Q5M9_9AGAR</name>
<dbReference type="AlphaFoldDB" id="A0A5C3Q5M9"/>
<dbReference type="InterPro" id="IPR049207">
    <property type="entry name" value="DUF4246_N"/>
</dbReference>
<dbReference type="STRING" id="1884261.A0A5C3Q5M9"/>
<dbReference type="Pfam" id="PF14033">
    <property type="entry name" value="DUF4246"/>
    <property type="match status" value="1"/>
</dbReference>
<dbReference type="InterPro" id="IPR049192">
    <property type="entry name" value="DUF4246_C"/>
</dbReference>
<organism evidence="3 4">
    <name type="scientific">Pterulicium gracile</name>
    <dbReference type="NCBI Taxonomy" id="1884261"/>
    <lineage>
        <taxon>Eukaryota</taxon>
        <taxon>Fungi</taxon>
        <taxon>Dikarya</taxon>
        <taxon>Basidiomycota</taxon>
        <taxon>Agaricomycotina</taxon>
        <taxon>Agaricomycetes</taxon>
        <taxon>Agaricomycetidae</taxon>
        <taxon>Agaricales</taxon>
        <taxon>Pleurotineae</taxon>
        <taxon>Pterulaceae</taxon>
        <taxon>Pterulicium</taxon>
    </lineage>
</organism>
<dbReference type="Pfam" id="PF21666">
    <property type="entry name" value="DUF4246_N"/>
    <property type="match status" value="1"/>
</dbReference>
<evidence type="ECO:0000259" key="1">
    <source>
        <dbReference type="Pfam" id="PF14033"/>
    </source>
</evidence>
<evidence type="ECO:0000313" key="3">
    <source>
        <dbReference type="EMBL" id="TFK95680.1"/>
    </source>
</evidence>
<evidence type="ECO:0000313" key="4">
    <source>
        <dbReference type="Proteomes" id="UP000305067"/>
    </source>
</evidence>